<comment type="catalytic activity">
    <reaction evidence="4">
        <text>chorismate = 3-[(1-carboxyvinyl)-oxy]benzoate + H2O</text>
        <dbReference type="Rhea" id="RHEA:40051"/>
        <dbReference type="ChEBI" id="CHEBI:15377"/>
        <dbReference type="ChEBI" id="CHEBI:29748"/>
        <dbReference type="ChEBI" id="CHEBI:76981"/>
        <dbReference type="EC" id="4.2.1.151"/>
    </reaction>
</comment>
<evidence type="ECO:0000313" key="7">
    <source>
        <dbReference type="Proteomes" id="UP001499884"/>
    </source>
</evidence>
<dbReference type="InterPro" id="IPR003773">
    <property type="entry name" value="Menaquinone_biosynth"/>
</dbReference>
<gene>
    <name evidence="4" type="primary">mqnA</name>
    <name evidence="6" type="ORF">GCM10023082_65860</name>
</gene>
<dbReference type="Proteomes" id="UP001499884">
    <property type="component" value="Unassembled WGS sequence"/>
</dbReference>
<comment type="caution">
    <text evidence="6">The sequence shown here is derived from an EMBL/GenBank/DDBJ whole genome shotgun (WGS) entry which is preliminary data.</text>
</comment>
<dbReference type="Gene3D" id="3.40.190.10">
    <property type="entry name" value="Periplasmic binding protein-like II"/>
    <property type="match status" value="2"/>
</dbReference>
<keyword evidence="3 4" id="KW-0456">Lyase</keyword>
<evidence type="ECO:0000256" key="5">
    <source>
        <dbReference type="SAM" id="MobiDB-lite"/>
    </source>
</evidence>
<dbReference type="CDD" id="cd13634">
    <property type="entry name" value="PBP2_Sco4506"/>
    <property type="match status" value="1"/>
</dbReference>
<sequence length="352" mass="37402">MTPLPLTPPARPRLGDISFLNCAPLRWALADGGAREDFGVLSAPPEALARELTRGTLDVSPVSLVQYLRNTDRLMLLPGPVIGSDGPVLSCHLVTRGASPAELDGATVALSTTSRSTVLLVRMLLEDFVGVRPRYVAHRQDLDAMLAAADAAVLIGDDALRLTVAKRPGLALHDAGQLWRRCTGLPMVFAVWAVRRQYAQERQPQVRAVHEALAAAVDRARLAPLAVAAAAHRESLGSPAGPVPFDVLLRYYRAIDYTFGKRQLEAIREFSRRAAAHGEVPAGLEPEFAPGLAPGETGTPPPPRPPATRQEKENDQAHRTVQIQGRDHVGNARGAGGGACLPASGSRGSGTA</sequence>
<dbReference type="SUPFAM" id="SSF53850">
    <property type="entry name" value="Periplasmic binding protein-like II"/>
    <property type="match status" value="1"/>
</dbReference>
<evidence type="ECO:0000256" key="3">
    <source>
        <dbReference type="ARBA" id="ARBA00023239"/>
    </source>
</evidence>
<dbReference type="PANTHER" id="PTHR37690">
    <property type="entry name" value="CHORISMATE DEHYDRATASE"/>
    <property type="match status" value="1"/>
</dbReference>
<dbReference type="InterPro" id="IPR030868">
    <property type="entry name" value="MqnA"/>
</dbReference>
<comment type="pathway">
    <text evidence="1 4">Quinol/quinone metabolism; menaquinone biosynthesis.</text>
</comment>
<evidence type="ECO:0000256" key="2">
    <source>
        <dbReference type="ARBA" id="ARBA00022428"/>
    </source>
</evidence>
<comment type="function">
    <text evidence="4">Catalyzes the dehydration of chorismate into 3-[(1-carboxyvinyl)oxy]benzoate, a step in the biosynthesis of menaquinone (MK, vitamin K2).</text>
</comment>
<dbReference type="PANTHER" id="PTHR37690:SF1">
    <property type="entry name" value="CHORISMATE DEHYDRATASE"/>
    <property type="match status" value="1"/>
</dbReference>
<comment type="similarity">
    <text evidence="4">Belongs to the MqnA/MqnD family. MqnA subfamily.</text>
</comment>
<keyword evidence="7" id="KW-1185">Reference proteome</keyword>
<evidence type="ECO:0000313" key="6">
    <source>
        <dbReference type="EMBL" id="GAA3763287.1"/>
    </source>
</evidence>
<feature type="compositionally biased region" description="Basic and acidic residues" evidence="5">
    <location>
        <begin position="309"/>
        <end position="318"/>
    </location>
</feature>
<evidence type="ECO:0000256" key="1">
    <source>
        <dbReference type="ARBA" id="ARBA00004863"/>
    </source>
</evidence>
<dbReference type="EC" id="4.2.1.151" evidence="4"/>
<reference evidence="7" key="1">
    <citation type="journal article" date="2019" name="Int. J. Syst. Evol. Microbiol.">
        <title>The Global Catalogue of Microorganisms (GCM) 10K type strain sequencing project: providing services to taxonomists for standard genome sequencing and annotation.</title>
        <authorList>
            <consortium name="The Broad Institute Genomics Platform"/>
            <consortium name="The Broad Institute Genome Sequencing Center for Infectious Disease"/>
            <person name="Wu L."/>
            <person name="Ma J."/>
        </authorList>
    </citation>
    <scope>NUCLEOTIDE SEQUENCE [LARGE SCALE GENOMIC DNA]</scope>
    <source>
        <strain evidence="7">JCM 30846</strain>
    </source>
</reference>
<name>A0ABP7GKS4_9ACTN</name>
<proteinExistence type="inferred from homology"/>
<accession>A0ABP7GKS4</accession>
<dbReference type="HAMAP" id="MF_00995">
    <property type="entry name" value="MqnA"/>
    <property type="match status" value="1"/>
</dbReference>
<keyword evidence="2 4" id="KW-0474">Menaquinone biosynthesis</keyword>
<organism evidence="6 7">
    <name type="scientific">Streptomyces tremellae</name>
    <dbReference type="NCBI Taxonomy" id="1124239"/>
    <lineage>
        <taxon>Bacteria</taxon>
        <taxon>Bacillati</taxon>
        <taxon>Actinomycetota</taxon>
        <taxon>Actinomycetes</taxon>
        <taxon>Kitasatosporales</taxon>
        <taxon>Streptomycetaceae</taxon>
        <taxon>Streptomyces</taxon>
    </lineage>
</organism>
<dbReference type="EMBL" id="BAABEP010000107">
    <property type="protein sequence ID" value="GAA3763287.1"/>
    <property type="molecule type" value="Genomic_DNA"/>
</dbReference>
<feature type="region of interest" description="Disordered" evidence="5">
    <location>
        <begin position="281"/>
        <end position="352"/>
    </location>
</feature>
<evidence type="ECO:0000256" key="4">
    <source>
        <dbReference type="HAMAP-Rule" id="MF_00995"/>
    </source>
</evidence>
<dbReference type="RefSeq" id="WP_345655702.1">
    <property type="nucleotide sequence ID" value="NZ_BAABEP010000107.1"/>
</dbReference>
<feature type="compositionally biased region" description="Low complexity" evidence="5">
    <location>
        <begin position="289"/>
        <end position="298"/>
    </location>
</feature>
<dbReference type="Pfam" id="PF02621">
    <property type="entry name" value="VitK2_biosynth"/>
    <property type="match status" value="1"/>
</dbReference>
<protein>
    <recommendedName>
        <fullName evidence="4">Chorismate dehydratase</fullName>
        <ecNumber evidence="4">4.2.1.151</ecNumber>
    </recommendedName>
    <alternativeName>
        <fullName evidence="4">Menaquinone biosynthetic enzyme MqnA</fullName>
    </alternativeName>
</protein>